<dbReference type="Gene3D" id="1.20.1600.10">
    <property type="entry name" value="Outer membrane efflux proteins (OEP)"/>
    <property type="match status" value="1"/>
</dbReference>
<dbReference type="RefSeq" id="WP_099620937.1">
    <property type="nucleotide sequence ID" value="NZ_CP024201.1"/>
</dbReference>
<organism evidence="3 4">
    <name type="scientific">Caulobacter mirabilis</name>
    <dbReference type="NCBI Taxonomy" id="69666"/>
    <lineage>
        <taxon>Bacteria</taxon>
        <taxon>Pseudomonadati</taxon>
        <taxon>Pseudomonadota</taxon>
        <taxon>Alphaproteobacteria</taxon>
        <taxon>Caulobacterales</taxon>
        <taxon>Caulobacteraceae</taxon>
        <taxon>Caulobacter</taxon>
    </lineage>
</organism>
<comment type="similarity">
    <text evidence="1 2">Belongs to the outer membrane factor (OMF) (TC 1.B.17) family.</text>
</comment>
<keyword evidence="2" id="KW-0449">Lipoprotein</keyword>
<gene>
    <name evidence="3" type="ORF">CSW64_04260</name>
</gene>
<dbReference type="OrthoDB" id="7181739at2"/>
<keyword evidence="4" id="KW-1185">Reference proteome</keyword>
<evidence type="ECO:0000313" key="3">
    <source>
        <dbReference type="EMBL" id="ATQ41680.1"/>
    </source>
</evidence>
<dbReference type="PANTHER" id="PTHR30203:SF32">
    <property type="entry name" value="CATION EFFLUX SYSTEM PROTEIN CUSC"/>
    <property type="match status" value="1"/>
</dbReference>
<dbReference type="Gene3D" id="2.20.200.10">
    <property type="entry name" value="Outer membrane efflux proteins (OEP)"/>
    <property type="match status" value="1"/>
</dbReference>
<keyword evidence="2" id="KW-0472">Membrane</keyword>
<keyword evidence="2" id="KW-0564">Palmitate</keyword>
<dbReference type="Pfam" id="PF02321">
    <property type="entry name" value="OEP"/>
    <property type="match status" value="2"/>
</dbReference>
<dbReference type="PANTHER" id="PTHR30203">
    <property type="entry name" value="OUTER MEMBRANE CATION EFFLUX PROTEIN"/>
    <property type="match status" value="1"/>
</dbReference>
<evidence type="ECO:0000256" key="1">
    <source>
        <dbReference type="ARBA" id="ARBA00007613"/>
    </source>
</evidence>
<evidence type="ECO:0000313" key="4">
    <source>
        <dbReference type="Proteomes" id="UP000228945"/>
    </source>
</evidence>
<keyword evidence="2" id="KW-0812">Transmembrane</keyword>
<dbReference type="InterPro" id="IPR003423">
    <property type="entry name" value="OMP_efflux"/>
</dbReference>
<sequence length="461" mass="48651">MRIRPLILALPALVLSACVSMDPRYERPEGAVPPAFPTGAAYGPQADGATSATQIAWRDVVVDERLRAVIDSALANNRDLRVAAANVAAAQAQYRVQRSALLPTVGASIDGTIRGGDEVDQTRSYTAGLGVTAWELDLFGRVRSLTRADQESYFASEEGARAARVSLISQTATAWLTLAADRSLLALAQETRDNAKRAMDLTQGRKTAGVASRLDVRAIETTYRRAEADVASYTAAVAQDRNALELLVGAPVDDALLPDGLPRDAGPLAEVQAGVSSSVLLQRPDVLQAEHQLKSANADVGAARAAFFPTLSLTGNGGVASSALSSLFDGAGAWTFAPSVAMTIFDTGAKGARLGAAKAQREGAVATYEKTVQTAFREVSDALARRGTIDAQLQAQTDFRTAAADTDRLARARYDAGLDGYLASLEAQRTLYAADQALIGVQLIRYNNLVTLYRVLGGGVR</sequence>
<dbReference type="AlphaFoldDB" id="A0A2D2AUJ5"/>
<proteinExistence type="inferred from homology"/>
<name>A0A2D2AUJ5_9CAUL</name>
<accession>A0A2D2AUJ5</accession>
<protein>
    <submittedName>
        <fullName evidence="3">Transporter</fullName>
    </submittedName>
</protein>
<dbReference type="GO" id="GO:0005886">
    <property type="term" value="C:plasma membrane"/>
    <property type="evidence" value="ECO:0007669"/>
    <property type="project" value="UniProtKB-SubCell"/>
</dbReference>
<comment type="subcellular location">
    <subcellularLocation>
        <location evidence="2">Cell membrane</location>
        <topology evidence="2">Lipid-anchor</topology>
    </subcellularLocation>
</comment>
<keyword evidence="2" id="KW-1134">Transmembrane beta strand</keyword>
<dbReference type="NCBIfam" id="TIGR01845">
    <property type="entry name" value="outer_NodT"/>
    <property type="match status" value="1"/>
</dbReference>
<dbReference type="InterPro" id="IPR010131">
    <property type="entry name" value="MdtP/NodT-like"/>
</dbReference>
<dbReference type="KEGG" id="cmb:CSW64_04260"/>
<dbReference type="PROSITE" id="PS51257">
    <property type="entry name" value="PROKAR_LIPOPROTEIN"/>
    <property type="match status" value="1"/>
</dbReference>
<dbReference type="GO" id="GO:0015562">
    <property type="term" value="F:efflux transmembrane transporter activity"/>
    <property type="evidence" value="ECO:0007669"/>
    <property type="project" value="InterPro"/>
</dbReference>
<dbReference type="Proteomes" id="UP000228945">
    <property type="component" value="Chromosome"/>
</dbReference>
<reference evidence="3 4" key="1">
    <citation type="submission" date="2017-10" db="EMBL/GenBank/DDBJ databases">
        <title>Genome sequence of Caulobacter mirabilis FWC38.</title>
        <authorList>
            <person name="Fiebig A."/>
            <person name="Crosson S."/>
        </authorList>
    </citation>
    <scope>NUCLEOTIDE SEQUENCE [LARGE SCALE GENOMIC DNA]</scope>
    <source>
        <strain evidence="3 4">FWC 38</strain>
    </source>
</reference>
<evidence type="ECO:0000256" key="2">
    <source>
        <dbReference type="RuleBase" id="RU362097"/>
    </source>
</evidence>
<dbReference type="SUPFAM" id="SSF56954">
    <property type="entry name" value="Outer membrane efflux proteins (OEP)"/>
    <property type="match status" value="1"/>
</dbReference>
<dbReference type="EMBL" id="CP024201">
    <property type="protein sequence ID" value="ATQ41680.1"/>
    <property type="molecule type" value="Genomic_DNA"/>
</dbReference>